<dbReference type="InterPro" id="IPR047177">
    <property type="entry name" value="Pept_M20A"/>
</dbReference>
<keyword evidence="8" id="KW-1133">Transmembrane helix</keyword>
<dbReference type="SUPFAM" id="SSF55031">
    <property type="entry name" value="Bacterial exopeptidase dimerisation domain"/>
    <property type="match status" value="1"/>
</dbReference>
<dbReference type="InterPro" id="IPR011650">
    <property type="entry name" value="Peptidase_M20_dimer"/>
</dbReference>
<evidence type="ECO:0000256" key="5">
    <source>
        <dbReference type="ARBA" id="ARBA00022833"/>
    </source>
</evidence>
<dbReference type="EMBL" id="JAPEVG010000037">
    <property type="protein sequence ID" value="KAJ8494353.1"/>
    <property type="molecule type" value="Genomic_DNA"/>
</dbReference>
<dbReference type="GO" id="GO:0004181">
    <property type="term" value="F:metallocarboxypeptidase activity"/>
    <property type="evidence" value="ECO:0007669"/>
    <property type="project" value="InterPro"/>
</dbReference>
<evidence type="ECO:0000256" key="6">
    <source>
        <dbReference type="PIRSR" id="PIRSR037217-1"/>
    </source>
</evidence>
<dbReference type="InterPro" id="IPR017141">
    <property type="entry name" value="Pept_M20_carboxypep"/>
</dbReference>
<feature type="domain" description="Peptidase M20 dimerisation" evidence="9">
    <location>
        <begin position="334"/>
        <end position="483"/>
    </location>
</feature>
<dbReference type="PIRSF" id="PIRSF037217">
    <property type="entry name" value="Carboxypeptidase_S"/>
    <property type="match status" value="1"/>
</dbReference>
<dbReference type="Pfam" id="PF01546">
    <property type="entry name" value="Peptidase_M20"/>
    <property type="match status" value="1"/>
</dbReference>
<gene>
    <name evidence="10" type="ORF">ONZ51_g2410</name>
</gene>
<evidence type="ECO:0000256" key="1">
    <source>
        <dbReference type="ARBA" id="ARBA00006247"/>
    </source>
</evidence>
<dbReference type="GO" id="GO:0000328">
    <property type="term" value="C:fungal-type vacuole lumen"/>
    <property type="evidence" value="ECO:0007669"/>
    <property type="project" value="TreeGrafter"/>
</dbReference>
<comment type="caution">
    <text evidence="10">The sequence shown here is derived from an EMBL/GenBank/DDBJ whole genome shotgun (WGS) entry which is preliminary data.</text>
</comment>
<dbReference type="PANTHER" id="PTHR45962:SF1">
    <property type="entry name" value="N-FATTY-ACYL-AMINO ACID SYNTHASE_HYDROLASE PM20D1"/>
    <property type="match status" value="1"/>
</dbReference>
<dbReference type="PANTHER" id="PTHR45962">
    <property type="entry name" value="N-FATTY-ACYL-AMINO ACID SYNTHASE/HYDROLASE PM20D1"/>
    <property type="match status" value="1"/>
</dbReference>
<feature type="binding site" evidence="7">
    <location>
        <position position="312"/>
    </location>
    <ligand>
        <name>Zn(2+)</name>
        <dbReference type="ChEBI" id="CHEBI:29105"/>
        <label>2</label>
    </ligand>
</feature>
<dbReference type="InterPro" id="IPR036264">
    <property type="entry name" value="Bact_exopeptidase_dim_dom"/>
</dbReference>
<dbReference type="InterPro" id="IPR002933">
    <property type="entry name" value="Peptidase_M20"/>
</dbReference>
<keyword evidence="8" id="KW-0472">Membrane</keyword>
<name>A0AAD7U2D1_9APHY</name>
<dbReference type="CDD" id="cd05674">
    <property type="entry name" value="M20_yscS"/>
    <property type="match status" value="1"/>
</dbReference>
<keyword evidence="3 7" id="KW-0479">Metal-binding</keyword>
<evidence type="ECO:0000313" key="10">
    <source>
        <dbReference type="EMBL" id="KAJ8494353.1"/>
    </source>
</evidence>
<dbReference type="GO" id="GO:0051603">
    <property type="term" value="P:proteolysis involved in protein catabolic process"/>
    <property type="evidence" value="ECO:0007669"/>
    <property type="project" value="TreeGrafter"/>
</dbReference>
<evidence type="ECO:0000256" key="7">
    <source>
        <dbReference type="PIRSR" id="PIRSR037217-2"/>
    </source>
</evidence>
<keyword evidence="8" id="KW-0812">Transmembrane</keyword>
<feature type="active site" evidence="6">
    <location>
        <position position="216"/>
    </location>
</feature>
<reference evidence="10" key="1">
    <citation type="submission" date="2022-11" db="EMBL/GenBank/DDBJ databases">
        <title>Genome Sequence of Cubamyces cubensis.</title>
        <authorList>
            <person name="Buettner E."/>
        </authorList>
    </citation>
    <scope>NUCLEOTIDE SEQUENCE</scope>
    <source>
        <strain evidence="10">MPL-01</strain>
    </source>
</reference>
<keyword evidence="2" id="KW-0645">Protease</keyword>
<dbReference type="Gene3D" id="3.30.70.360">
    <property type="match status" value="1"/>
</dbReference>
<dbReference type="SUPFAM" id="SSF53187">
    <property type="entry name" value="Zn-dependent exopeptidases"/>
    <property type="match status" value="1"/>
</dbReference>
<proteinExistence type="inferred from homology"/>
<dbReference type="Pfam" id="PF07687">
    <property type="entry name" value="M20_dimer"/>
    <property type="match status" value="1"/>
</dbReference>
<dbReference type="AlphaFoldDB" id="A0AAD7U2D1"/>
<sequence length="624" mass="67929">MSAKQHSLDVPKGQAAVILPLSTNSKAQSSANTKNPAPRSKLFQRLFLLLSALCYAYFGYGLVYGRTHITHPSASDASTGVLATHGQQALKLKLGPLLPSEHSDVCPQPKTVHPSKHRELAEELDRLYADEAYKLKAYNALSGAVQIPTESYDDLGPVGEDPRWDTFAEFHEYLERTFPRVFETLKVTKVNTYGIVLHWQGSDEAALPVVMAAHQDVVPVEPATADDWIHPPYSGFFDGEWLWGRGSCDDKSDLVAGLQAIDALLERGFQPKRTFVWAYGFDEEASGVQGAGHLAPYLEETYGRDGVALILDEGGGAWGTQYGGDVIFAVPSLSEKGYLDVKIEVTTKGGHSSVPPKHTAVGLLSSMIVAIESEPHEAALVRGGGAYNSSQCAATYAPEYPERLRQLARDAVDSDSALEELRDALMDEFPRFEAVLRTTQAVDLVQGGVKVNALPEKVTAVVNHRIAEHSSVTELKEHFASVVVPVAARFNLSVNAFGKNVSAGNGKGGHVVLSDAFGTGLEPSPVTPMGTDDPYQILAGTIKATIASAKGYNASGVVVALLLQLGNTDTRYYWNLTRNIVRYKHLRDVDRYNGAHTVNEAVRARGWIESIRFFTKFILNCDEY</sequence>
<dbReference type="Gene3D" id="3.40.630.10">
    <property type="entry name" value="Zn peptidases"/>
    <property type="match status" value="1"/>
</dbReference>
<evidence type="ECO:0000256" key="8">
    <source>
        <dbReference type="SAM" id="Phobius"/>
    </source>
</evidence>
<evidence type="ECO:0000259" key="9">
    <source>
        <dbReference type="Pfam" id="PF07687"/>
    </source>
</evidence>
<feature type="binding site" evidence="7">
    <location>
        <position position="284"/>
    </location>
    <ligand>
        <name>Zn(2+)</name>
        <dbReference type="ChEBI" id="CHEBI:29105"/>
        <label>1</label>
    </ligand>
</feature>
<evidence type="ECO:0000256" key="4">
    <source>
        <dbReference type="ARBA" id="ARBA00022801"/>
    </source>
</evidence>
<feature type="binding site" evidence="7">
    <location>
        <position position="596"/>
    </location>
    <ligand>
        <name>Zn(2+)</name>
        <dbReference type="ChEBI" id="CHEBI:29105"/>
        <label>1</label>
    </ligand>
</feature>
<feature type="binding site" evidence="7">
    <location>
        <position position="249"/>
    </location>
    <ligand>
        <name>Zn(2+)</name>
        <dbReference type="ChEBI" id="CHEBI:29105"/>
        <label>1</label>
    </ligand>
</feature>
<feature type="active site" description="Proton acceptor" evidence="6">
    <location>
        <position position="283"/>
    </location>
</feature>
<keyword evidence="11" id="KW-1185">Reference proteome</keyword>
<organism evidence="10 11">
    <name type="scientific">Trametes cubensis</name>
    <dbReference type="NCBI Taxonomy" id="1111947"/>
    <lineage>
        <taxon>Eukaryota</taxon>
        <taxon>Fungi</taxon>
        <taxon>Dikarya</taxon>
        <taxon>Basidiomycota</taxon>
        <taxon>Agaricomycotina</taxon>
        <taxon>Agaricomycetes</taxon>
        <taxon>Polyporales</taxon>
        <taxon>Polyporaceae</taxon>
        <taxon>Trametes</taxon>
    </lineage>
</organism>
<evidence type="ECO:0000313" key="11">
    <source>
        <dbReference type="Proteomes" id="UP001215151"/>
    </source>
</evidence>
<keyword evidence="5 7" id="KW-0862">Zinc</keyword>
<keyword evidence="4" id="KW-0378">Hydrolase</keyword>
<accession>A0AAD7U2D1</accession>
<comment type="similarity">
    <text evidence="1">Belongs to the peptidase M20A family.</text>
</comment>
<evidence type="ECO:0000256" key="3">
    <source>
        <dbReference type="ARBA" id="ARBA00022723"/>
    </source>
</evidence>
<dbReference type="Proteomes" id="UP001215151">
    <property type="component" value="Unassembled WGS sequence"/>
</dbReference>
<feature type="transmembrane region" description="Helical" evidence="8">
    <location>
        <begin position="46"/>
        <end position="65"/>
    </location>
</feature>
<dbReference type="FunFam" id="3.40.630.10:FF:000027">
    <property type="entry name" value="N-fatty-acyl-amino acid synthase/hydrolase PM20D1"/>
    <property type="match status" value="1"/>
</dbReference>
<protein>
    <recommendedName>
        <fullName evidence="9">Peptidase M20 dimerisation domain-containing protein</fullName>
    </recommendedName>
</protein>
<feature type="binding site" evidence="7">
    <location>
        <position position="249"/>
    </location>
    <ligand>
        <name>Zn(2+)</name>
        <dbReference type="ChEBI" id="CHEBI:29105"/>
        <label>2</label>
    </ligand>
</feature>
<feature type="binding site" evidence="7">
    <location>
        <position position="214"/>
    </location>
    <ligand>
        <name>Zn(2+)</name>
        <dbReference type="ChEBI" id="CHEBI:29105"/>
        <label>2</label>
    </ligand>
</feature>
<dbReference type="GO" id="GO:0046872">
    <property type="term" value="F:metal ion binding"/>
    <property type="evidence" value="ECO:0007669"/>
    <property type="project" value="UniProtKB-KW"/>
</dbReference>
<evidence type="ECO:0000256" key="2">
    <source>
        <dbReference type="ARBA" id="ARBA00022670"/>
    </source>
</evidence>